<dbReference type="EMBL" id="JACIET010000002">
    <property type="protein sequence ID" value="MBB4013079.1"/>
    <property type="molecule type" value="Genomic_DNA"/>
</dbReference>
<dbReference type="AlphaFoldDB" id="A0A840BNK6"/>
<organism evidence="2 3">
    <name type="scientific">Niveibacterium umoris</name>
    <dbReference type="NCBI Taxonomy" id="1193620"/>
    <lineage>
        <taxon>Bacteria</taxon>
        <taxon>Pseudomonadati</taxon>
        <taxon>Pseudomonadota</taxon>
        <taxon>Betaproteobacteria</taxon>
        <taxon>Rhodocyclales</taxon>
        <taxon>Rhodocyclaceae</taxon>
        <taxon>Niveibacterium</taxon>
    </lineage>
</organism>
<evidence type="ECO:0000313" key="3">
    <source>
        <dbReference type="Proteomes" id="UP000561045"/>
    </source>
</evidence>
<gene>
    <name evidence="2" type="ORF">GGR36_002425</name>
</gene>
<feature type="chain" id="PRO_5032496047" evidence="1">
    <location>
        <begin position="21"/>
        <end position="155"/>
    </location>
</feature>
<keyword evidence="3" id="KW-1185">Reference proteome</keyword>
<keyword evidence="1" id="KW-0732">Signal</keyword>
<dbReference type="RefSeq" id="WP_183634997.1">
    <property type="nucleotide sequence ID" value="NZ_BAABLE010000005.1"/>
</dbReference>
<proteinExistence type="predicted"/>
<reference evidence="2 3" key="1">
    <citation type="submission" date="2020-08" db="EMBL/GenBank/DDBJ databases">
        <title>Genomic Encyclopedia of Type Strains, Phase IV (KMG-IV): sequencing the most valuable type-strain genomes for metagenomic binning, comparative biology and taxonomic classification.</title>
        <authorList>
            <person name="Goeker M."/>
        </authorList>
    </citation>
    <scope>NUCLEOTIDE SEQUENCE [LARGE SCALE GENOMIC DNA]</scope>
    <source>
        <strain evidence="2 3">DSM 106739</strain>
    </source>
</reference>
<name>A0A840BNK6_9RHOO</name>
<accession>A0A840BNK6</accession>
<feature type="signal peptide" evidence="1">
    <location>
        <begin position="1"/>
        <end position="20"/>
    </location>
</feature>
<protein>
    <submittedName>
        <fullName evidence="2">Uncharacterized protein</fullName>
    </submittedName>
</protein>
<sequence length="155" mass="16830">MNPKRLLIILLAAISQNALCAPTPESTAVYSRLNTKAAEWVKLPYDNKIWSNNLPVYLAYDKGSLKKHGSIAYIRVRNGAMNSPPSTYVIAAKCKSGRMASIALGEDASDAGVSIALWNNGNVRFTNPYDGGDHVLWRVPSGLEDVDALYGAMCK</sequence>
<comment type="caution">
    <text evidence="2">The sequence shown here is derived from an EMBL/GenBank/DDBJ whole genome shotgun (WGS) entry which is preliminary data.</text>
</comment>
<evidence type="ECO:0000256" key="1">
    <source>
        <dbReference type="SAM" id="SignalP"/>
    </source>
</evidence>
<evidence type="ECO:0000313" key="2">
    <source>
        <dbReference type="EMBL" id="MBB4013079.1"/>
    </source>
</evidence>
<dbReference type="Proteomes" id="UP000561045">
    <property type="component" value="Unassembled WGS sequence"/>
</dbReference>